<keyword evidence="2" id="KW-1185">Reference proteome</keyword>
<dbReference type="AlphaFoldDB" id="A0A182MHS2"/>
<organism evidence="1 2">
    <name type="scientific">Anopheles culicifacies</name>
    <dbReference type="NCBI Taxonomy" id="139723"/>
    <lineage>
        <taxon>Eukaryota</taxon>
        <taxon>Metazoa</taxon>
        <taxon>Ecdysozoa</taxon>
        <taxon>Arthropoda</taxon>
        <taxon>Hexapoda</taxon>
        <taxon>Insecta</taxon>
        <taxon>Pterygota</taxon>
        <taxon>Neoptera</taxon>
        <taxon>Endopterygota</taxon>
        <taxon>Diptera</taxon>
        <taxon>Nematocera</taxon>
        <taxon>Culicoidea</taxon>
        <taxon>Culicidae</taxon>
        <taxon>Anophelinae</taxon>
        <taxon>Anopheles</taxon>
        <taxon>culicifacies species complex</taxon>
    </lineage>
</organism>
<dbReference type="EMBL" id="AXCM01002878">
    <property type="status" value="NOT_ANNOTATED_CDS"/>
    <property type="molecule type" value="Genomic_DNA"/>
</dbReference>
<reference evidence="2" key="1">
    <citation type="submission" date="2013-09" db="EMBL/GenBank/DDBJ databases">
        <title>The Genome Sequence of Anopheles culicifacies species A.</title>
        <authorList>
            <consortium name="The Broad Institute Genomics Platform"/>
            <person name="Neafsey D.E."/>
            <person name="Besansky N."/>
            <person name="Howell P."/>
            <person name="Walton C."/>
            <person name="Young S.K."/>
            <person name="Zeng Q."/>
            <person name="Gargeya S."/>
            <person name="Fitzgerald M."/>
            <person name="Haas B."/>
            <person name="Abouelleil A."/>
            <person name="Allen A.W."/>
            <person name="Alvarado L."/>
            <person name="Arachchi H.M."/>
            <person name="Berlin A.M."/>
            <person name="Chapman S.B."/>
            <person name="Gainer-Dewar J."/>
            <person name="Goldberg J."/>
            <person name="Griggs A."/>
            <person name="Gujja S."/>
            <person name="Hansen M."/>
            <person name="Howarth C."/>
            <person name="Imamovic A."/>
            <person name="Ireland A."/>
            <person name="Larimer J."/>
            <person name="McCowan C."/>
            <person name="Murphy C."/>
            <person name="Pearson M."/>
            <person name="Poon T.W."/>
            <person name="Priest M."/>
            <person name="Roberts A."/>
            <person name="Saif S."/>
            <person name="Shea T."/>
            <person name="Sisk P."/>
            <person name="Sykes S."/>
            <person name="Wortman J."/>
            <person name="Nusbaum C."/>
            <person name="Birren B."/>
        </authorList>
    </citation>
    <scope>NUCLEOTIDE SEQUENCE [LARGE SCALE GENOMIC DNA]</scope>
    <source>
        <strain evidence="2">A-37</strain>
    </source>
</reference>
<reference evidence="1" key="2">
    <citation type="submission" date="2020-05" db="UniProtKB">
        <authorList>
            <consortium name="EnsemblMetazoa"/>
        </authorList>
    </citation>
    <scope>IDENTIFICATION</scope>
    <source>
        <strain evidence="1">A-37</strain>
    </source>
</reference>
<protein>
    <submittedName>
        <fullName evidence="1">Uncharacterized protein</fullName>
    </submittedName>
</protein>
<accession>A0A182MHS2</accession>
<name>A0A182MHS2_9DIPT</name>
<evidence type="ECO:0000313" key="2">
    <source>
        <dbReference type="Proteomes" id="UP000075883"/>
    </source>
</evidence>
<evidence type="ECO:0000313" key="1">
    <source>
        <dbReference type="EnsemblMetazoa" id="ACUA018581-PA"/>
    </source>
</evidence>
<dbReference type="EnsemblMetazoa" id="ACUA018581-RA">
    <property type="protein sequence ID" value="ACUA018581-PA"/>
    <property type="gene ID" value="ACUA018581"/>
</dbReference>
<sequence>MMKSTHIFRSFNFTSQLSTREGFCAATTPNSRSRLYVSMSSADLCRGTVRWSQRRSAVQFATRLTLLLVSLLSPAYSSPVFPFTSCKYSWKARNNSKMVQIARQFRNTGQLGIGCVAGKSGVLWWCYQILQLNYLG</sequence>
<proteinExistence type="predicted"/>
<dbReference type="Proteomes" id="UP000075883">
    <property type="component" value="Unassembled WGS sequence"/>
</dbReference>
<dbReference type="VEuPathDB" id="VectorBase:ACUA018581"/>